<evidence type="ECO:0000313" key="3">
    <source>
        <dbReference type="Proteomes" id="UP001239626"/>
    </source>
</evidence>
<dbReference type="InterPro" id="IPR012338">
    <property type="entry name" value="Beta-lactam/transpept-like"/>
</dbReference>
<dbReference type="RefSeq" id="WP_307494485.1">
    <property type="nucleotide sequence ID" value="NZ_JAUSVB010000006.1"/>
</dbReference>
<sequence>MPGLRRLPRSTPEEQGVDPRALLRLVDALVGWPELHSLMVVRHGSVVAEGWAAPFAPDRLHEFFSLSKSFTSTAVGFAVADGLLGVDDLVLDHFADEAPKDPDENLRRMRLRDLLTMTTGHADDPTERVFQTGDWVRAFLAEPVEHEPGTFFVYNTAGTHLLAALVQKVTGQRLLDYLEPRLFEPLGIEGATWQQSPGGVDVGGSGMSGTTEDIAVFGQLYLQDGVWEGDRVIPEGWVGEATRAQVPNDTNPDIDWAQGYGYQFWRGRHDSYRGDGAFGQYCVVLPERDVVVAITAGVGEMHGELALVWEHLLPGLADGPLPDDHDGRRLLGERLAGLRLDPPHGAPTSRTGARLDGRTITFEPNELGIRNAVLEVGDGHDRLTVDHEEETVIVSVGHAQPALTRTTLRRPADPEDVLVSGAWTTPDTYVLTFRFVESPFVVTATATVTGDDVVVDGGFNVAFGPTTVPRLTGTVVRDVDEDIWVG</sequence>
<keyword evidence="3" id="KW-1185">Reference proteome</keyword>
<dbReference type="InterPro" id="IPR050789">
    <property type="entry name" value="Diverse_Enzym_Activities"/>
</dbReference>
<dbReference type="InterPro" id="IPR001466">
    <property type="entry name" value="Beta-lactam-related"/>
</dbReference>
<evidence type="ECO:0000313" key="2">
    <source>
        <dbReference type="EMBL" id="MDQ0375698.1"/>
    </source>
</evidence>
<protein>
    <submittedName>
        <fullName evidence="2">CubicO group peptidase (Beta-lactamase class C family)</fullName>
    </submittedName>
</protein>
<dbReference type="PANTHER" id="PTHR43283">
    <property type="entry name" value="BETA-LACTAMASE-RELATED"/>
    <property type="match status" value="1"/>
</dbReference>
<dbReference type="Proteomes" id="UP001239626">
    <property type="component" value="Unassembled WGS sequence"/>
</dbReference>
<name>A0ABU0EKV2_9CELL</name>
<organism evidence="2 3">
    <name type="scientific">Cellulomonas humilata</name>
    <dbReference type="NCBI Taxonomy" id="144055"/>
    <lineage>
        <taxon>Bacteria</taxon>
        <taxon>Bacillati</taxon>
        <taxon>Actinomycetota</taxon>
        <taxon>Actinomycetes</taxon>
        <taxon>Micrococcales</taxon>
        <taxon>Cellulomonadaceae</taxon>
        <taxon>Cellulomonas</taxon>
    </lineage>
</organism>
<dbReference type="SUPFAM" id="SSF56601">
    <property type="entry name" value="beta-lactamase/transpeptidase-like"/>
    <property type="match status" value="1"/>
</dbReference>
<gene>
    <name evidence="2" type="ORF">J2X26_004036</name>
</gene>
<dbReference type="Pfam" id="PF00144">
    <property type="entry name" value="Beta-lactamase"/>
    <property type="match status" value="1"/>
</dbReference>
<dbReference type="EMBL" id="JAUSVB010000006">
    <property type="protein sequence ID" value="MDQ0375698.1"/>
    <property type="molecule type" value="Genomic_DNA"/>
</dbReference>
<evidence type="ECO:0000259" key="1">
    <source>
        <dbReference type="Pfam" id="PF00144"/>
    </source>
</evidence>
<accession>A0ABU0EKV2</accession>
<comment type="caution">
    <text evidence="2">The sequence shown here is derived from an EMBL/GenBank/DDBJ whole genome shotgun (WGS) entry which is preliminary data.</text>
</comment>
<dbReference type="PANTHER" id="PTHR43283:SF7">
    <property type="entry name" value="BETA-LACTAMASE-RELATED DOMAIN-CONTAINING PROTEIN"/>
    <property type="match status" value="1"/>
</dbReference>
<feature type="domain" description="Beta-lactamase-related" evidence="1">
    <location>
        <begin position="37"/>
        <end position="295"/>
    </location>
</feature>
<dbReference type="Gene3D" id="3.40.710.10">
    <property type="entry name" value="DD-peptidase/beta-lactamase superfamily"/>
    <property type="match status" value="1"/>
</dbReference>
<proteinExistence type="predicted"/>
<reference evidence="2 3" key="1">
    <citation type="submission" date="2023-07" db="EMBL/GenBank/DDBJ databases">
        <title>Sorghum-associated microbial communities from plants grown in Nebraska, USA.</title>
        <authorList>
            <person name="Schachtman D."/>
        </authorList>
    </citation>
    <scope>NUCLEOTIDE SEQUENCE [LARGE SCALE GENOMIC DNA]</scope>
    <source>
        <strain evidence="2 3">BE332</strain>
    </source>
</reference>